<reference evidence="2" key="1">
    <citation type="submission" date="2022-11" db="UniProtKB">
        <authorList>
            <consortium name="WormBaseParasite"/>
        </authorList>
    </citation>
    <scope>IDENTIFICATION</scope>
</reference>
<dbReference type="Proteomes" id="UP000887579">
    <property type="component" value="Unplaced"/>
</dbReference>
<evidence type="ECO:0000313" key="1">
    <source>
        <dbReference type="Proteomes" id="UP000887579"/>
    </source>
</evidence>
<proteinExistence type="predicted"/>
<sequence length="108" mass="10931">MKFISAFALILLVAVATINANQEIRAKRSVSTFGSYGSTSTNNGHVVTHGNNHLTSATSGGNVVSNGNVHNSAVGPQSASHNSVTNVANSGPAGTHHSVSSVHTSHSV</sequence>
<name>A0AC34FEW7_9BILA</name>
<evidence type="ECO:0000313" key="2">
    <source>
        <dbReference type="WBParaSite" id="ES5_v2.g15424.t1"/>
    </source>
</evidence>
<organism evidence="1 2">
    <name type="scientific">Panagrolaimus sp. ES5</name>
    <dbReference type="NCBI Taxonomy" id="591445"/>
    <lineage>
        <taxon>Eukaryota</taxon>
        <taxon>Metazoa</taxon>
        <taxon>Ecdysozoa</taxon>
        <taxon>Nematoda</taxon>
        <taxon>Chromadorea</taxon>
        <taxon>Rhabditida</taxon>
        <taxon>Tylenchina</taxon>
        <taxon>Panagrolaimomorpha</taxon>
        <taxon>Panagrolaimoidea</taxon>
        <taxon>Panagrolaimidae</taxon>
        <taxon>Panagrolaimus</taxon>
    </lineage>
</organism>
<protein>
    <submittedName>
        <fullName evidence="2">Uncharacterized protein</fullName>
    </submittedName>
</protein>
<dbReference type="WBParaSite" id="ES5_v2.g15424.t1">
    <property type="protein sequence ID" value="ES5_v2.g15424.t1"/>
    <property type="gene ID" value="ES5_v2.g15424"/>
</dbReference>
<accession>A0AC34FEW7</accession>